<dbReference type="InterPro" id="IPR020904">
    <property type="entry name" value="Sc_DH/Rdtase_CS"/>
</dbReference>
<sequence>MKTVVITGAASGMGLCATKKFLNNNWQVVMADYDVKNGQTQADKLATTFNDAVQFKQTNVADAKSVSELAQFSHDKFGKIDAIISNAGVFVKGALHEVAENDWDRIMNIDVKSVYLMTKSFVPDMIKQRSGVILNTASISGLMGDFDMAAYSTAKGALTNLVKSMALDYGKYGIRVNNIAPGPTNTPMFQQNPQAVIDKFVAASPLKKIVEPEDIANMMYFLACDEASSVTGQNIGVTAGFGIYSSQPQQ</sequence>
<dbReference type="PANTHER" id="PTHR43477:SF1">
    <property type="entry name" value="DIHYDROANTICAPSIN 7-DEHYDROGENASE"/>
    <property type="match status" value="1"/>
</dbReference>
<dbReference type="STRING" id="1423774.FD31_GL002075"/>
<dbReference type="InterPro" id="IPR002347">
    <property type="entry name" value="SDR_fam"/>
</dbReference>
<accession>A0A0R1WEX6</accession>
<evidence type="ECO:0000313" key="3">
    <source>
        <dbReference type="EMBL" id="KRM14171.1"/>
    </source>
</evidence>
<reference evidence="3 4" key="1">
    <citation type="journal article" date="2015" name="Genome Announc.">
        <title>Expanding the biotechnology potential of lactobacilli through comparative genomics of 213 strains and associated genera.</title>
        <authorList>
            <person name="Sun Z."/>
            <person name="Harris H.M."/>
            <person name="McCann A."/>
            <person name="Guo C."/>
            <person name="Argimon S."/>
            <person name="Zhang W."/>
            <person name="Yang X."/>
            <person name="Jeffery I.B."/>
            <person name="Cooney J.C."/>
            <person name="Kagawa T.F."/>
            <person name="Liu W."/>
            <person name="Song Y."/>
            <person name="Salvetti E."/>
            <person name="Wrobel A."/>
            <person name="Rasinkangas P."/>
            <person name="Parkhill J."/>
            <person name="Rea M.C."/>
            <person name="O'Sullivan O."/>
            <person name="Ritari J."/>
            <person name="Douillard F.P."/>
            <person name="Paul Ross R."/>
            <person name="Yang R."/>
            <person name="Briner A.E."/>
            <person name="Felis G.E."/>
            <person name="de Vos W.M."/>
            <person name="Barrangou R."/>
            <person name="Klaenhammer T.R."/>
            <person name="Caufield P.W."/>
            <person name="Cui Y."/>
            <person name="Zhang H."/>
            <person name="O'Toole P.W."/>
        </authorList>
    </citation>
    <scope>NUCLEOTIDE SEQUENCE [LARGE SCALE GENOMIC DNA]</scope>
    <source>
        <strain evidence="3 4">DSM 16982</strain>
    </source>
</reference>
<proteinExistence type="inferred from homology"/>
<keyword evidence="4" id="KW-1185">Reference proteome</keyword>
<dbReference type="PRINTS" id="PR00080">
    <property type="entry name" value="SDRFAMILY"/>
</dbReference>
<dbReference type="Proteomes" id="UP000051302">
    <property type="component" value="Unassembled WGS sequence"/>
</dbReference>
<dbReference type="PANTHER" id="PTHR43477">
    <property type="entry name" value="DIHYDROANTICAPSIN 7-DEHYDROGENASE"/>
    <property type="match status" value="1"/>
</dbReference>
<dbReference type="RefSeq" id="WP_235805373.1">
    <property type="nucleotide sequence ID" value="NZ_AZFV01000048.1"/>
</dbReference>
<keyword evidence="2" id="KW-0560">Oxidoreductase</keyword>
<dbReference type="AlphaFoldDB" id="A0A0R1WEX6"/>
<dbReference type="CDD" id="cd05233">
    <property type="entry name" value="SDR_c"/>
    <property type="match status" value="1"/>
</dbReference>
<dbReference type="GO" id="GO:0008206">
    <property type="term" value="P:bile acid metabolic process"/>
    <property type="evidence" value="ECO:0007669"/>
    <property type="project" value="UniProtKB-ARBA"/>
</dbReference>
<organism evidence="3 4">
    <name type="scientific">Companilactobacillus nantensis DSM 16982</name>
    <dbReference type="NCBI Taxonomy" id="1423774"/>
    <lineage>
        <taxon>Bacteria</taxon>
        <taxon>Bacillati</taxon>
        <taxon>Bacillota</taxon>
        <taxon>Bacilli</taxon>
        <taxon>Lactobacillales</taxon>
        <taxon>Lactobacillaceae</taxon>
        <taxon>Companilactobacillus</taxon>
    </lineage>
</organism>
<comment type="caution">
    <text evidence="3">The sequence shown here is derived from an EMBL/GenBank/DDBJ whole genome shotgun (WGS) entry which is preliminary data.</text>
</comment>
<dbReference type="SUPFAM" id="SSF51735">
    <property type="entry name" value="NAD(P)-binding Rossmann-fold domains"/>
    <property type="match status" value="1"/>
</dbReference>
<dbReference type="PATRIC" id="fig|1423774.3.peg.2154"/>
<dbReference type="InterPro" id="IPR036291">
    <property type="entry name" value="NAD(P)-bd_dom_sf"/>
</dbReference>
<dbReference type="FunFam" id="3.40.50.720:FF:000084">
    <property type="entry name" value="Short-chain dehydrogenase reductase"/>
    <property type="match status" value="1"/>
</dbReference>
<name>A0A0R1WEX6_9LACO</name>
<dbReference type="InterPro" id="IPR051122">
    <property type="entry name" value="SDR_DHRS6-like"/>
</dbReference>
<dbReference type="PROSITE" id="PS00061">
    <property type="entry name" value="ADH_SHORT"/>
    <property type="match status" value="1"/>
</dbReference>
<dbReference type="PRINTS" id="PR00081">
    <property type="entry name" value="GDHRDH"/>
</dbReference>
<evidence type="ECO:0000256" key="2">
    <source>
        <dbReference type="ARBA" id="ARBA00023002"/>
    </source>
</evidence>
<dbReference type="GO" id="GO:0016491">
    <property type="term" value="F:oxidoreductase activity"/>
    <property type="evidence" value="ECO:0007669"/>
    <property type="project" value="UniProtKB-KW"/>
</dbReference>
<evidence type="ECO:0000256" key="1">
    <source>
        <dbReference type="ARBA" id="ARBA00006484"/>
    </source>
</evidence>
<evidence type="ECO:0000313" key="4">
    <source>
        <dbReference type="Proteomes" id="UP000051302"/>
    </source>
</evidence>
<dbReference type="Gene3D" id="3.40.50.720">
    <property type="entry name" value="NAD(P)-binding Rossmann-like Domain"/>
    <property type="match status" value="1"/>
</dbReference>
<protein>
    <submittedName>
        <fullName evidence="3">Short chain dehydrogenase</fullName>
    </submittedName>
</protein>
<dbReference type="EMBL" id="AZFV01000048">
    <property type="protein sequence ID" value="KRM14171.1"/>
    <property type="molecule type" value="Genomic_DNA"/>
</dbReference>
<gene>
    <name evidence="3" type="ORF">FD31_GL002075</name>
</gene>
<dbReference type="Pfam" id="PF13561">
    <property type="entry name" value="adh_short_C2"/>
    <property type="match status" value="1"/>
</dbReference>
<comment type="similarity">
    <text evidence="1">Belongs to the short-chain dehydrogenases/reductases (SDR) family.</text>
</comment>